<keyword evidence="5" id="KW-1185">Reference proteome</keyword>
<accession>A0AAW2Z5H2</accession>
<keyword evidence="2" id="KW-0812">Transmembrane</keyword>
<evidence type="ECO:0000256" key="2">
    <source>
        <dbReference type="SAM" id="Phobius"/>
    </source>
</evidence>
<evidence type="ECO:0000313" key="5">
    <source>
        <dbReference type="Proteomes" id="UP001431209"/>
    </source>
</evidence>
<comment type="caution">
    <text evidence="4">The sequence shown here is derived from an EMBL/GenBank/DDBJ whole genome shotgun (WGS) entry which is preliminary data.</text>
</comment>
<dbReference type="Proteomes" id="UP001431209">
    <property type="component" value="Unassembled WGS sequence"/>
</dbReference>
<dbReference type="SMART" id="SM00155">
    <property type="entry name" value="PLDc"/>
    <property type="match status" value="1"/>
</dbReference>
<keyword evidence="2" id="KW-1133">Transmembrane helix</keyword>
<dbReference type="InterPro" id="IPR001736">
    <property type="entry name" value="PLipase_D/transphosphatidylase"/>
</dbReference>
<evidence type="ECO:0000313" key="4">
    <source>
        <dbReference type="EMBL" id="KAL0483907.1"/>
    </source>
</evidence>
<evidence type="ECO:0000259" key="3">
    <source>
        <dbReference type="PROSITE" id="PS50035"/>
    </source>
</evidence>
<dbReference type="PANTHER" id="PTHR10185:SF17">
    <property type="entry name" value="GM01519P-RELATED"/>
    <property type="match status" value="1"/>
</dbReference>
<dbReference type="InterPro" id="IPR032803">
    <property type="entry name" value="PLDc_3"/>
</dbReference>
<sequence>METSPILSTKDFNTNTSIQDVPQSLFDYIEQEEDKQISEKFNAGFLYDSFHNKQNKDKMISNVICYVLGILAIVVVAIVASFSVVLSTRNARLLAEEGNCESTCRVQIVESIPDGLLELRPGTNYTYNSWMDIINGAKSSLKLAHFYSNLVNDAVPEAAGYQGNDVHNALISAKRDRNIDIEIVMNTPTKQFPDLDTVKLLNDKIAKVYWLDWAKAFKSGIIHTKLMIADDDAFYLGSANMDWTSLSQVKELGIHVTNCKCLTKDVTKVYETYRYVARDLQSDMNGFSGFPQSLFSSFKDTNRLKINDGSAFFSSSPRIMAPGRNDDLEALLHVLSNSTSQINVSVMDYLPLLKYGDKKQILERD</sequence>
<evidence type="ECO:0000256" key="1">
    <source>
        <dbReference type="ARBA" id="ARBA00008664"/>
    </source>
</evidence>
<dbReference type="Pfam" id="PF13918">
    <property type="entry name" value="PLDc_3"/>
    <property type="match status" value="1"/>
</dbReference>
<dbReference type="PANTHER" id="PTHR10185">
    <property type="entry name" value="PHOSPHOLIPASE D - RELATED"/>
    <property type="match status" value="1"/>
</dbReference>
<dbReference type="Gene3D" id="3.30.870.10">
    <property type="entry name" value="Endonuclease Chain A"/>
    <property type="match status" value="1"/>
</dbReference>
<protein>
    <submittedName>
        <fullName evidence="4">PLD3</fullName>
    </submittedName>
</protein>
<dbReference type="PROSITE" id="PS50035">
    <property type="entry name" value="PLD"/>
    <property type="match status" value="1"/>
</dbReference>
<dbReference type="EMBL" id="JAOPGA020001001">
    <property type="protein sequence ID" value="KAL0483907.1"/>
    <property type="molecule type" value="Genomic_DNA"/>
</dbReference>
<dbReference type="InterPro" id="IPR050874">
    <property type="entry name" value="Diverse_PLD-related"/>
</dbReference>
<gene>
    <name evidence="4" type="ORF">AKO1_004540</name>
</gene>
<dbReference type="SUPFAM" id="SSF56024">
    <property type="entry name" value="Phospholipase D/nuclease"/>
    <property type="match status" value="1"/>
</dbReference>
<dbReference type="CDD" id="cd09106">
    <property type="entry name" value="PLDc_vPLD3_4_5_like_1"/>
    <property type="match status" value="1"/>
</dbReference>
<organism evidence="4 5">
    <name type="scientific">Acrasis kona</name>
    <dbReference type="NCBI Taxonomy" id="1008807"/>
    <lineage>
        <taxon>Eukaryota</taxon>
        <taxon>Discoba</taxon>
        <taxon>Heterolobosea</taxon>
        <taxon>Tetramitia</taxon>
        <taxon>Eutetramitia</taxon>
        <taxon>Acrasidae</taxon>
        <taxon>Acrasis</taxon>
    </lineage>
</organism>
<reference evidence="4 5" key="1">
    <citation type="submission" date="2024-03" db="EMBL/GenBank/DDBJ databases">
        <title>The Acrasis kona genome and developmental transcriptomes reveal deep origins of eukaryotic multicellular pathways.</title>
        <authorList>
            <person name="Sheikh S."/>
            <person name="Fu C.-J."/>
            <person name="Brown M.W."/>
            <person name="Baldauf S.L."/>
        </authorList>
    </citation>
    <scope>NUCLEOTIDE SEQUENCE [LARGE SCALE GENOMIC DNA]</scope>
    <source>
        <strain evidence="4 5">ATCC MYA-3509</strain>
    </source>
</reference>
<proteinExistence type="inferred from homology"/>
<dbReference type="GO" id="GO:0003824">
    <property type="term" value="F:catalytic activity"/>
    <property type="evidence" value="ECO:0007669"/>
    <property type="project" value="InterPro"/>
</dbReference>
<dbReference type="AlphaFoldDB" id="A0AAW2Z5H2"/>
<feature type="domain" description="PLD phosphodiesterase" evidence="3">
    <location>
        <begin position="218"/>
        <end position="245"/>
    </location>
</feature>
<comment type="similarity">
    <text evidence="1">Belongs to the phospholipase D family.</text>
</comment>
<keyword evidence="2" id="KW-0472">Membrane</keyword>
<feature type="transmembrane region" description="Helical" evidence="2">
    <location>
        <begin position="63"/>
        <end position="86"/>
    </location>
</feature>
<name>A0AAW2Z5H2_9EUKA</name>